<feature type="region of interest" description="Disordered" evidence="1">
    <location>
        <begin position="1"/>
        <end position="85"/>
    </location>
</feature>
<proteinExistence type="predicted"/>
<dbReference type="Proteomes" id="UP001476798">
    <property type="component" value="Unassembled WGS sequence"/>
</dbReference>
<gene>
    <name evidence="2" type="ORF">GOODEAATRI_024253</name>
</gene>
<sequence length="128" mass="13259">RGKEIPVKVKGGKKPAANRTQPKHLFPPSHVLLPASLLTSALPVHPQTSPPPPSSPSKPSEEAGSTPEVSTQQLNGSSAASAIGQPLELAQPIPCALPSRDNQSEGVELEATCCLDDCPSDGALQKEE</sequence>
<evidence type="ECO:0000256" key="1">
    <source>
        <dbReference type="SAM" id="MobiDB-lite"/>
    </source>
</evidence>
<comment type="caution">
    <text evidence="2">The sequence shown here is derived from an EMBL/GenBank/DDBJ whole genome shotgun (WGS) entry which is preliminary data.</text>
</comment>
<reference evidence="2 3" key="1">
    <citation type="submission" date="2021-06" db="EMBL/GenBank/DDBJ databases">
        <authorList>
            <person name="Palmer J.M."/>
        </authorList>
    </citation>
    <scope>NUCLEOTIDE SEQUENCE [LARGE SCALE GENOMIC DNA]</scope>
    <source>
        <strain evidence="2 3">GA_2019</strain>
        <tissue evidence="2">Muscle</tissue>
    </source>
</reference>
<feature type="compositionally biased region" description="Polar residues" evidence="1">
    <location>
        <begin position="67"/>
        <end position="80"/>
    </location>
</feature>
<evidence type="ECO:0000313" key="3">
    <source>
        <dbReference type="Proteomes" id="UP001476798"/>
    </source>
</evidence>
<organism evidence="2 3">
    <name type="scientific">Goodea atripinnis</name>
    <dbReference type="NCBI Taxonomy" id="208336"/>
    <lineage>
        <taxon>Eukaryota</taxon>
        <taxon>Metazoa</taxon>
        <taxon>Chordata</taxon>
        <taxon>Craniata</taxon>
        <taxon>Vertebrata</taxon>
        <taxon>Euteleostomi</taxon>
        <taxon>Actinopterygii</taxon>
        <taxon>Neopterygii</taxon>
        <taxon>Teleostei</taxon>
        <taxon>Neoteleostei</taxon>
        <taxon>Acanthomorphata</taxon>
        <taxon>Ovalentaria</taxon>
        <taxon>Atherinomorphae</taxon>
        <taxon>Cyprinodontiformes</taxon>
        <taxon>Goodeidae</taxon>
        <taxon>Goodea</taxon>
    </lineage>
</organism>
<evidence type="ECO:0000313" key="2">
    <source>
        <dbReference type="EMBL" id="MEQ2159557.1"/>
    </source>
</evidence>
<accession>A0ABV0MKC3</accession>
<name>A0ABV0MKC3_9TELE</name>
<dbReference type="EMBL" id="JAHRIO010002687">
    <property type="protein sequence ID" value="MEQ2159557.1"/>
    <property type="molecule type" value="Genomic_DNA"/>
</dbReference>
<feature type="non-terminal residue" evidence="2">
    <location>
        <position position="1"/>
    </location>
</feature>
<keyword evidence="3" id="KW-1185">Reference proteome</keyword>
<feature type="compositionally biased region" description="Low complexity" evidence="1">
    <location>
        <begin position="31"/>
        <end position="44"/>
    </location>
</feature>
<protein>
    <submittedName>
        <fullName evidence="2">Uncharacterized protein</fullName>
    </submittedName>
</protein>